<dbReference type="EMBL" id="MG948468">
    <property type="protein sequence ID" value="AVJ51790.1"/>
    <property type="molecule type" value="Genomic_DNA"/>
</dbReference>
<dbReference type="InterPro" id="IPR020602">
    <property type="entry name" value="GTP_CycHdrlase_I_dom"/>
</dbReference>
<gene>
    <name evidence="6" type="ORF">Vid5_gp35</name>
</gene>
<dbReference type="Gene3D" id="3.30.1130.10">
    <property type="match status" value="1"/>
</dbReference>
<dbReference type="UniPathway" id="UPA00848">
    <property type="reaction ID" value="UER00151"/>
</dbReference>
<dbReference type="InterPro" id="IPR018234">
    <property type="entry name" value="GTP_CycHdrlase_I_CS"/>
</dbReference>
<evidence type="ECO:0000313" key="6">
    <source>
        <dbReference type="EMBL" id="AVJ51790.1"/>
    </source>
</evidence>
<dbReference type="NCBIfam" id="NF006826">
    <property type="entry name" value="PRK09347.1-3"/>
    <property type="match status" value="1"/>
</dbReference>
<evidence type="ECO:0000313" key="7">
    <source>
        <dbReference type="Proteomes" id="UP000241629"/>
    </source>
</evidence>
<evidence type="ECO:0000256" key="3">
    <source>
        <dbReference type="ARBA" id="ARBA00012715"/>
    </source>
</evidence>
<dbReference type="Gene3D" id="1.10.286.10">
    <property type="match status" value="1"/>
</dbReference>
<protein>
    <recommendedName>
        <fullName evidence="3">GTP cyclohydrolase I</fullName>
        <ecNumber evidence="3">3.5.4.16</ecNumber>
    </recommendedName>
</protein>
<dbReference type="Proteomes" id="UP000241629">
    <property type="component" value="Segment"/>
</dbReference>
<dbReference type="PANTHER" id="PTHR11109:SF7">
    <property type="entry name" value="GTP CYCLOHYDROLASE 1"/>
    <property type="match status" value="1"/>
</dbReference>
<name>A0A2P1CKR2_9CAUD</name>
<dbReference type="PANTHER" id="PTHR11109">
    <property type="entry name" value="GTP CYCLOHYDROLASE I"/>
    <property type="match status" value="1"/>
</dbReference>
<keyword evidence="4 6" id="KW-0378">Hydrolase</keyword>
<dbReference type="NCBIfam" id="NF006825">
    <property type="entry name" value="PRK09347.1-2"/>
    <property type="match status" value="1"/>
</dbReference>
<comment type="pathway">
    <text evidence="2">Cofactor biosynthesis; 7,8-dihydroneopterin triphosphate biosynthesis; 7,8-dihydroneopterin triphosphate from GTP: step 1/1.</text>
</comment>
<sequence>MRKYTARDESMGNGHVSQESPNLTLQGVLEITDWSAAQAEAIANMFPGQYVNFDGISVERTDAGPGPVQLDLFPGEGITHSVVDKQVTVEQAIRTVLGAIEGNAELRPGLQETPHRVAKAFHTWFGGYNVSIQDLFKVFEDGAEGADQMVAVCRIPFYSKCEHHMADIFGHATVAYIPNGRIVGLSKLNRVVDAFARRLQVQERLTNNIADAIQEYLNPIGVGVFITARHMCMESRGVCQHGHHTVTTALRGAIKDEPQTRNEFLMLCDHK</sequence>
<dbReference type="InterPro" id="IPR043133">
    <property type="entry name" value="GTP-CH-I_C/QueF"/>
</dbReference>
<keyword evidence="7" id="KW-1185">Reference proteome</keyword>
<reference evidence="6 7" key="1">
    <citation type="submission" date="2018-02" db="EMBL/GenBank/DDBJ databases">
        <title>Complete genome sequence of Pantoea phage vB_PagS_Vid5.</title>
        <authorList>
            <person name="Truncaite L."/>
            <person name="Simoliunas E."/>
            <person name="Meskys R."/>
        </authorList>
    </citation>
    <scope>NUCLEOTIDE SEQUENCE [LARGE SCALE GENOMIC DNA]</scope>
</reference>
<dbReference type="PROSITE" id="PS00860">
    <property type="entry name" value="GTP_CYCLOHYDROL_1_2"/>
    <property type="match status" value="1"/>
</dbReference>
<evidence type="ECO:0000256" key="4">
    <source>
        <dbReference type="ARBA" id="ARBA00022801"/>
    </source>
</evidence>
<comment type="catalytic activity">
    <reaction evidence="1">
        <text>GTP + H2O = 7,8-dihydroneopterin 3'-triphosphate + formate + H(+)</text>
        <dbReference type="Rhea" id="RHEA:17473"/>
        <dbReference type="ChEBI" id="CHEBI:15377"/>
        <dbReference type="ChEBI" id="CHEBI:15378"/>
        <dbReference type="ChEBI" id="CHEBI:15740"/>
        <dbReference type="ChEBI" id="CHEBI:37565"/>
        <dbReference type="ChEBI" id="CHEBI:58462"/>
        <dbReference type="EC" id="3.5.4.16"/>
    </reaction>
</comment>
<evidence type="ECO:0000259" key="5">
    <source>
        <dbReference type="Pfam" id="PF01227"/>
    </source>
</evidence>
<organism evidence="6 7">
    <name type="scientific">Pantoea phage vB_PagS_Vid5</name>
    <dbReference type="NCBI Taxonomy" id="2099652"/>
    <lineage>
        <taxon>Viruses</taxon>
        <taxon>Duplodnaviria</taxon>
        <taxon>Heunggongvirae</taxon>
        <taxon>Uroviricota</taxon>
        <taxon>Caudoviricetes</taxon>
        <taxon>Vidquintavirus</taxon>
        <taxon>Vidquintavirus Vid5</taxon>
    </lineage>
</organism>
<dbReference type="Pfam" id="PF01227">
    <property type="entry name" value="GTP_cyclohydroI"/>
    <property type="match status" value="1"/>
</dbReference>
<dbReference type="OrthoDB" id="9799at10239"/>
<evidence type="ECO:0000256" key="1">
    <source>
        <dbReference type="ARBA" id="ARBA00001052"/>
    </source>
</evidence>
<dbReference type="GO" id="GO:0005525">
    <property type="term" value="F:GTP binding"/>
    <property type="evidence" value="ECO:0007669"/>
    <property type="project" value="TreeGrafter"/>
</dbReference>
<dbReference type="GO" id="GO:0008270">
    <property type="term" value="F:zinc ion binding"/>
    <property type="evidence" value="ECO:0007669"/>
    <property type="project" value="TreeGrafter"/>
</dbReference>
<dbReference type="NCBIfam" id="TIGR00063">
    <property type="entry name" value="folE"/>
    <property type="match status" value="1"/>
</dbReference>
<dbReference type="HAMAP" id="MF_00223">
    <property type="entry name" value="FolE"/>
    <property type="match status" value="1"/>
</dbReference>
<dbReference type="EC" id="3.5.4.16" evidence="3"/>
<dbReference type="GO" id="GO:0003934">
    <property type="term" value="F:GTP cyclohydrolase I activity"/>
    <property type="evidence" value="ECO:0007669"/>
    <property type="project" value="UniProtKB-EC"/>
</dbReference>
<dbReference type="GO" id="GO:0006729">
    <property type="term" value="P:tetrahydrobiopterin biosynthetic process"/>
    <property type="evidence" value="ECO:0007669"/>
    <property type="project" value="TreeGrafter"/>
</dbReference>
<dbReference type="SUPFAM" id="SSF55620">
    <property type="entry name" value="Tetrahydrobiopterin biosynthesis enzymes-like"/>
    <property type="match status" value="1"/>
</dbReference>
<dbReference type="GO" id="GO:0046654">
    <property type="term" value="P:tetrahydrofolate biosynthetic process"/>
    <property type="evidence" value="ECO:0007669"/>
    <property type="project" value="InterPro"/>
</dbReference>
<dbReference type="InterPro" id="IPR001474">
    <property type="entry name" value="GTP_CycHdrlase_I"/>
</dbReference>
<dbReference type="FunFam" id="3.30.1130.10:FF:000001">
    <property type="entry name" value="GTP cyclohydrolase 1"/>
    <property type="match status" value="1"/>
</dbReference>
<dbReference type="InterPro" id="IPR043134">
    <property type="entry name" value="GTP-CH-I_N"/>
</dbReference>
<evidence type="ECO:0000256" key="2">
    <source>
        <dbReference type="ARBA" id="ARBA00005080"/>
    </source>
</evidence>
<proteinExistence type="inferred from homology"/>
<accession>A0A2P1CKR2</accession>
<feature type="domain" description="GTP cyclohydrolase I" evidence="5">
    <location>
        <begin position="90"/>
        <end position="268"/>
    </location>
</feature>